<dbReference type="EMBL" id="JBBPCN010000001">
    <property type="protein sequence ID" value="MEK8072630.1"/>
    <property type="molecule type" value="Genomic_DNA"/>
</dbReference>
<keyword evidence="2" id="KW-0238">DNA-binding</keyword>
<gene>
    <name evidence="5" type="ORF">AABD04_17430</name>
</gene>
<dbReference type="InterPro" id="IPR001845">
    <property type="entry name" value="HTH_ArsR_DNA-bd_dom"/>
</dbReference>
<evidence type="ECO:0000313" key="5">
    <source>
        <dbReference type="EMBL" id="MEK8072630.1"/>
    </source>
</evidence>
<proteinExistence type="predicted"/>
<keyword evidence="6" id="KW-1185">Reference proteome</keyword>
<keyword evidence="1" id="KW-0805">Transcription regulation</keyword>
<reference evidence="5 6" key="1">
    <citation type="submission" date="2024-03" db="EMBL/GenBank/DDBJ databases">
        <title>Rhodococcus navarretei sp. nov. and Pseudarthrobacter quantumdoti sp. nov., two new species with the ability to biosynthesize Quantum Dots isolated from soil samples at Union Glacier, Antarctica.</title>
        <authorList>
            <person name="Vargas M."/>
        </authorList>
    </citation>
    <scope>NUCLEOTIDE SEQUENCE [LARGE SCALE GENOMIC DNA]</scope>
    <source>
        <strain evidence="5 6">EXRC-4A-4</strain>
    </source>
</reference>
<sequence>MTDSDDIEEWSTRFAVLSDPTRLRLVSYMHEKSGATVAELAAAVGITDNAASQSLRALRARGWVETTKSGRTVHYRVVADAIVHRILHDIMGAEHRHD</sequence>
<protein>
    <submittedName>
        <fullName evidence="5">Metalloregulator ArsR/SmtB family transcription factor</fullName>
    </submittedName>
</protein>
<dbReference type="SMART" id="SM00418">
    <property type="entry name" value="HTH_ARSR"/>
    <property type="match status" value="1"/>
</dbReference>
<dbReference type="PANTHER" id="PTHR43132">
    <property type="entry name" value="ARSENICAL RESISTANCE OPERON REPRESSOR ARSR-RELATED"/>
    <property type="match status" value="1"/>
</dbReference>
<evidence type="ECO:0000313" key="6">
    <source>
        <dbReference type="Proteomes" id="UP001456513"/>
    </source>
</evidence>
<evidence type="ECO:0000256" key="2">
    <source>
        <dbReference type="ARBA" id="ARBA00023125"/>
    </source>
</evidence>
<dbReference type="InterPro" id="IPR036390">
    <property type="entry name" value="WH_DNA-bd_sf"/>
</dbReference>
<dbReference type="InterPro" id="IPR051011">
    <property type="entry name" value="Metal_resp_trans_reg"/>
</dbReference>
<organism evidence="5 6">
    <name type="scientific">Rhodococcus navarretei</name>
    <dbReference type="NCBI Taxonomy" id="3128981"/>
    <lineage>
        <taxon>Bacteria</taxon>
        <taxon>Bacillati</taxon>
        <taxon>Actinomycetota</taxon>
        <taxon>Actinomycetes</taxon>
        <taxon>Mycobacteriales</taxon>
        <taxon>Nocardiaceae</taxon>
        <taxon>Rhodococcus</taxon>
    </lineage>
</organism>
<dbReference type="RefSeq" id="WP_335742275.1">
    <property type="nucleotide sequence ID" value="NZ_JBBPCN010000001.1"/>
</dbReference>
<evidence type="ECO:0000259" key="4">
    <source>
        <dbReference type="PROSITE" id="PS50987"/>
    </source>
</evidence>
<dbReference type="InterPro" id="IPR011991">
    <property type="entry name" value="ArsR-like_HTH"/>
</dbReference>
<dbReference type="PRINTS" id="PR00778">
    <property type="entry name" value="HTHARSR"/>
</dbReference>
<name>A0ABU9D203_9NOCA</name>
<accession>A0ABU9D203</accession>
<evidence type="ECO:0000256" key="3">
    <source>
        <dbReference type="ARBA" id="ARBA00023163"/>
    </source>
</evidence>
<dbReference type="InterPro" id="IPR036388">
    <property type="entry name" value="WH-like_DNA-bd_sf"/>
</dbReference>
<dbReference type="PANTHER" id="PTHR43132:SF2">
    <property type="entry name" value="ARSENICAL RESISTANCE OPERON REPRESSOR ARSR-RELATED"/>
    <property type="match status" value="1"/>
</dbReference>
<keyword evidence="3" id="KW-0804">Transcription</keyword>
<dbReference type="Gene3D" id="1.10.10.10">
    <property type="entry name" value="Winged helix-like DNA-binding domain superfamily/Winged helix DNA-binding domain"/>
    <property type="match status" value="1"/>
</dbReference>
<dbReference type="NCBIfam" id="NF033788">
    <property type="entry name" value="HTH_metalloreg"/>
    <property type="match status" value="1"/>
</dbReference>
<dbReference type="Proteomes" id="UP001456513">
    <property type="component" value="Unassembled WGS sequence"/>
</dbReference>
<comment type="caution">
    <text evidence="5">The sequence shown here is derived from an EMBL/GenBank/DDBJ whole genome shotgun (WGS) entry which is preliminary data.</text>
</comment>
<evidence type="ECO:0000256" key="1">
    <source>
        <dbReference type="ARBA" id="ARBA00023015"/>
    </source>
</evidence>
<dbReference type="SUPFAM" id="SSF46785">
    <property type="entry name" value="Winged helix' DNA-binding domain"/>
    <property type="match status" value="1"/>
</dbReference>
<dbReference type="Pfam" id="PF12840">
    <property type="entry name" value="HTH_20"/>
    <property type="match status" value="1"/>
</dbReference>
<dbReference type="CDD" id="cd00090">
    <property type="entry name" value="HTH_ARSR"/>
    <property type="match status" value="1"/>
</dbReference>
<feature type="domain" description="HTH arsR-type" evidence="4">
    <location>
        <begin position="2"/>
        <end position="97"/>
    </location>
</feature>
<dbReference type="PROSITE" id="PS50987">
    <property type="entry name" value="HTH_ARSR_2"/>
    <property type="match status" value="1"/>
</dbReference>